<sequence>MPSSTLFEDLEPGRREDSKQKRQVPKARIAMSTVSFDGPEDPLHPYNWSRPKKIAFVAIVTAKIFAVSFASSIFGSASSVLTQEYDVSSVVVQLGVALFVAGFAVGPLVFGSLSELVGNRPPMVFGCALCALLQIPLALINNIAGILFCRFLAGMLGSAVLGVGTGMVAELYEPVSRAAALAFSASMINVGSTVAPITGSYVVERYGWRWTAWVAVNFNKDNRDVNLSIRSQCIFIMFCP</sequence>
<accession>A0ACC1SZ57</accession>
<comment type="caution">
    <text evidence="1">The sequence shown here is derived from an EMBL/GenBank/DDBJ whole genome shotgun (WGS) entry which is preliminary data.</text>
</comment>
<evidence type="ECO:0000313" key="1">
    <source>
        <dbReference type="EMBL" id="KAJ3549222.1"/>
    </source>
</evidence>
<gene>
    <name evidence="1" type="ORF">NM208_g624</name>
</gene>
<protein>
    <submittedName>
        <fullName evidence="1">Uncharacterized protein</fullName>
    </submittedName>
</protein>
<organism evidence="1 2">
    <name type="scientific">Fusarium decemcellulare</name>
    <dbReference type="NCBI Taxonomy" id="57161"/>
    <lineage>
        <taxon>Eukaryota</taxon>
        <taxon>Fungi</taxon>
        <taxon>Dikarya</taxon>
        <taxon>Ascomycota</taxon>
        <taxon>Pezizomycotina</taxon>
        <taxon>Sordariomycetes</taxon>
        <taxon>Hypocreomycetidae</taxon>
        <taxon>Hypocreales</taxon>
        <taxon>Nectriaceae</taxon>
        <taxon>Fusarium</taxon>
        <taxon>Fusarium decemcellulare species complex</taxon>
    </lineage>
</organism>
<name>A0ACC1SZ57_9HYPO</name>
<keyword evidence="2" id="KW-1185">Reference proteome</keyword>
<reference evidence="1" key="1">
    <citation type="submission" date="2022-08" db="EMBL/GenBank/DDBJ databases">
        <title>Genome Sequence of Fusarium decemcellulare.</title>
        <authorList>
            <person name="Buettner E."/>
        </authorList>
    </citation>
    <scope>NUCLEOTIDE SEQUENCE</scope>
    <source>
        <strain evidence="1">Babe19</strain>
    </source>
</reference>
<evidence type="ECO:0000313" key="2">
    <source>
        <dbReference type="Proteomes" id="UP001148629"/>
    </source>
</evidence>
<dbReference type="Proteomes" id="UP001148629">
    <property type="component" value="Unassembled WGS sequence"/>
</dbReference>
<dbReference type="EMBL" id="JANRMS010000028">
    <property type="protein sequence ID" value="KAJ3549222.1"/>
    <property type="molecule type" value="Genomic_DNA"/>
</dbReference>
<proteinExistence type="predicted"/>